<dbReference type="Proteomes" id="UP000827092">
    <property type="component" value="Unassembled WGS sequence"/>
</dbReference>
<feature type="compositionally biased region" description="Polar residues" evidence="1">
    <location>
        <begin position="344"/>
        <end position="357"/>
    </location>
</feature>
<reference evidence="3 4" key="1">
    <citation type="journal article" date="2022" name="Nat. Ecol. Evol.">
        <title>A masculinizing supergene underlies an exaggerated male reproductive morph in a spider.</title>
        <authorList>
            <person name="Hendrickx F."/>
            <person name="De Corte Z."/>
            <person name="Sonet G."/>
            <person name="Van Belleghem S.M."/>
            <person name="Kostlbacher S."/>
            <person name="Vangestel C."/>
        </authorList>
    </citation>
    <scope>NUCLEOTIDE SEQUENCE [LARGE SCALE GENOMIC DNA]</scope>
    <source>
        <strain evidence="3">W744_W776</strain>
    </source>
</reference>
<gene>
    <name evidence="3" type="ORF">JTE90_028021</name>
</gene>
<feature type="region of interest" description="Disordered" evidence="1">
    <location>
        <begin position="536"/>
        <end position="653"/>
    </location>
</feature>
<feature type="region of interest" description="Disordered" evidence="1">
    <location>
        <begin position="689"/>
        <end position="732"/>
    </location>
</feature>
<feature type="compositionally biased region" description="Basic residues" evidence="1">
    <location>
        <begin position="137"/>
        <end position="147"/>
    </location>
</feature>
<evidence type="ECO:0000256" key="1">
    <source>
        <dbReference type="SAM" id="MobiDB-lite"/>
    </source>
</evidence>
<feature type="compositionally biased region" description="Basic and acidic residues" evidence="1">
    <location>
        <begin position="179"/>
        <end position="189"/>
    </location>
</feature>
<feature type="compositionally biased region" description="Basic and acidic residues" evidence="1">
    <location>
        <begin position="229"/>
        <end position="250"/>
    </location>
</feature>
<accession>A0AAV6VDU0</accession>
<sequence>MFSIKTCSFFFLLVLGVSAEESSNKETPKTVQTSLNAKKLTKLSEFFIGDLLRTDPLEEQLETSSTVDHPIAAKPQNVLTKDMDNMAESSRVDSNYNTHSLEERIGGRSGPIPNEKYVSEDDMASRRFSRAGEYPRHKPKCKKHHHHESSEEEEYSKDERSPVASPTRDYRTTPSSYYHHPEPEEEHYTSSHGSSLPSRSKSFDSNSQSKSGKSYSTSKSYSGPSKSQNRPEKVHVFDNRKPSHDRDYHHQGHGNGNGGIVVHKVRDTSDSEEEPYSDEGPHRKPNAHSPAQPEREYYQDSPPQSQGWKRPGTPFRASHSQGQEYNHRPSPFRDSPLRKPTFTGPPSHQPQGYSQHSHGSEEPATHHRGNLHSSQPQENIRPQFHNSHLQSSRQRNIRPQPSHNTHPSETGYRSPVQEHKRQIIRPSEATTSDQDYNQTPHSFSGGNGNFPAGWKHSPVPTTRKHHAVQGRNQISITKADSSPSVSRSVSFSQSKTYDVEPQSRTPAKAMPNQQQPRMFGEPQKMINSLLLNSEQGRGYETPFKPFNSEHPSSFFSGQVPLNGQRNFRPLSFQGPHHAFDGSHSSYDGPQYNGPHQPYDSPDQPYDGPDQPYDGPSQSYEDSTSQQDDGYSHHDSPKQEGDVTGYKDHYPDSKPLEIDDAFFEKYGISKNAKIIVATAEQPNLFVADGTHLKEGGGGGSSGGYTDEEYRNSKLNIEQGGKRKPLSPISSVPGSFTELVDSNPKFLRQFSATTSRQSVTEDPKKDRTRDELAFKSSLSDPKAFVQAQGTRDIVQKHGNGVSRIIYNKPTNLSKKETTEESAEYDSASESRKVAVLQKPEGDAKTTEKPKAS</sequence>
<feature type="chain" id="PRO_5043709008" evidence="2">
    <location>
        <begin position="20"/>
        <end position="850"/>
    </location>
</feature>
<evidence type="ECO:0000313" key="4">
    <source>
        <dbReference type="Proteomes" id="UP000827092"/>
    </source>
</evidence>
<feature type="compositionally biased region" description="Low complexity" evidence="1">
    <location>
        <begin position="481"/>
        <end position="494"/>
    </location>
</feature>
<feature type="compositionally biased region" description="Basic and acidic residues" evidence="1">
    <location>
        <begin position="629"/>
        <end position="653"/>
    </location>
</feature>
<protein>
    <submittedName>
        <fullName evidence="3">Uncharacterized protein</fullName>
    </submittedName>
</protein>
<keyword evidence="4" id="KW-1185">Reference proteome</keyword>
<keyword evidence="2" id="KW-0732">Signal</keyword>
<feature type="compositionally biased region" description="Basic and acidic residues" evidence="1">
    <location>
        <begin position="757"/>
        <end position="771"/>
    </location>
</feature>
<feature type="compositionally biased region" description="Low complexity" evidence="1">
    <location>
        <begin position="596"/>
        <end position="617"/>
    </location>
</feature>
<feature type="compositionally biased region" description="Polar residues" evidence="1">
    <location>
        <begin position="549"/>
        <end position="565"/>
    </location>
</feature>
<organism evidence="3 4">
    <name type="scientific">Oedothorax gibbosus</name>
    <dbReference type="NCBI Taxonomy" id="931172"/>
    <lineage>
        <taxon>Eukaryota</taxon>
        <taxon>Metazoa</taxon>
        <taxon>Ecdysozoa</taxon>
        <taxon>Arthropoda</taxon>
        <taxon>Chelicerata</taxon>
        <taxon>Arachnida</taxon>
        <taxon>Araneae</taxon>
        <taxon>Araneomorphae</taxon>
        <taxon>Entelegynae</taxon>
        <taxon>Araneoidea</taxon>
        <taxon>Linyphiidae</taxon>
        <taxon>Erigoninae</taxon>
        <taxon>Oedothorax</taxon>
    </lineage>
</organism>
<feature type="signal peptide" evidence="2">
    <location>
        <begin position="1"/>
        <end position="19"/>
    </location>
</feature>
<comment type="caution">
    <text evidence="3">The sequence shown here is derived from an EMBL/GenBank/DDBJ whole genome shotgun (WGS) entry which is preliminary data.</text>
</comment>
<feature type="region of interest" description="Disordered" evidence="1">
    <location>
        <begin position="749"/>
        <end position="850"/>
    </location>
</feature>
<evidence type="ECO:0000256" key="2">
    <source>
        <dbReference type="SAM" id="SignalP"/>
    </source>
</evidence>
<feature type="compositionally biased region" description="Polar residues" evidence="1">
    <location>
        <begin position="618"/>
        <end position="628"/>
    </location>
</feature>
<dbReference type="AlphaFoldDB" id="A0AAV6VDU0"/>
<feature type="compositionally biased region" description="Polar residues" evidence="1">
    <location>
        <begin position="428"/>
        <end position="444"/>
    </location>
</feature>
<dbReference type="EMBL" id="JAFNEN010000100">
    <property type="protein sequence ID" value="KAG8194707.1"/>
    <property type="molecule type" value="Genomic_DNA"/>
</dbReference>
<proteinExistence type="predicted"/>
<name>A0AAV6VDU0_9ARAC</name>
<feature type="compositionally biased region" description="Basic and acidic residues" evidence="1">
    <location>
        <begin position="837"/>
        <end position="850"/>
    </location>
</feature>
<feature type="compositionally biased region" description="Low complexity" evidence="1">
    <location>
        <begin position="198"/>
        <end position="227"/>
    </location>
</feature>
<evidence type="ECO:0000313" key="3">
    <source>
        <dbReference type="EMBL" id="KAG8194707.1"/>
    </source>
</evidence>
<feature type="compositionally biased region" description="Polar residues" evidence="1">
    <location>
        <begin position="371"/>
        <end position="408"/>
    </location>
</feature>
<feature type="compositionally biased region" description="Polar residues" evidence="1">
    <location>
        <begin position="470"/>
        <end position="480"/>
    </location>
</feature>
<feature type="region of interest" description="Disordered" evidence="1">
    <location>
        <begin position="90"/>
        <end position="518"/>
    </location>
</feature>